<comment type="similarity">
    <text evidence="1">Belongs to the stanniocalcin family.</text>
</comment>
<dbReference type="EMBL" id="BTSX01000005">
    <property type="protein sequence ID" value="GMT01439.1"/>
    <property type="molecule type" value="Genomic_DNA"/>
</dbReference>
<protein>
    <submittedName>
        <fullName evidence="5">Uncharacterized protein</fullName>
    </submittedName>
</protein>
<gene>
    <name evidence="5" type="ORF">PENTCL1PPCAC_23613</name>
</gene>
<feature type="non-terminal residue" evidence="5">
    <location>
        <position position="1"/>
    </location>
</feature>
<proteinExistence type="inferred from homology"/>
<feature type="non-terminal residue" evidence="5">
    <location>
        <position position="70"/>
    </location>
</feature>
<comment type="subunit">
    <text evidence="2">Homodimer; disulfide-linked.</text>
</comment>
<dbReference type="GO" id="GO:0005179">
    <property type="term" value="F:hormone activity"/>
    <property type="evidence" value="ECO:0007669"/>
    <property type="project" value="UniProtKB-KW"/>
</dbReference>
<keyword evidence="6" id="KW-1185">Reference proteome</keyword>
<name>A0AAV5U4S7_9BILA</name>
<organism evidence="5 6">
    <name type="scientific">Pristionchus entomophagus</name>
    <dbReference type="NCBI Taxonomy" id="358040"/>
    <lineage>
        <taxon>Eukaryota</taxon>
        <taxon>Metazoa</taxon>
        <taxon>Ecdysozoa</taxon>
        <taxon>Nematoda</taxon>
        <taxon>Chromadorea</taxon>
        <taxon>Rhabditida</taxon>
        <taxon>Rhabditina</taxon>
        <taxon>Diplogasteromorpha</taxon>
        <taxon>Diplogasteroidea</taxon>
        <taxon>Neodiplogasteridae</taxon>
        <taxon>Pristionchus</taxon>
    </lineage>
</organism>
<dbReference type="PANTHER" id="PTHR11245">
    <property type="entry name" value="STANNIOCALCIN"/>
    <property type="match status" value="1"/>
</dbReference>
<dbReference type="GO" id="GO:0005615">
    <property type="term" value="C:extracellular space"/>
    <property type="evidence" value="ECO:0007669"/>
    <property type="project" value="TreeGrafter"/>
</dbReference>
<dbReference type="PANTHER" id="PTHR11245:SF6">
    <property type="entry name" value="DUF19 DOMAIN-CONTAINING PROTEIN"/>
    <property type="match status" value="1"/>
</dbReference>
<comment type="caution">
    <text evidence="5">The sequence shown here is derived from an EMBL/GenBank/DDBJ whole genome shotgun (WGS) entry which is preliminary data.</text>
</comment>
<evidence type="ECO:0000256" key="4">
    <source>
        <dbReference type="ARBA" id="ARBA00023157"/>
    </source>
</evidence>
<evidence type="ECO:0000313" key="6">
    <source>
        <dbReference type="Proteomes" id="UP001432027"/>
    </source>
</evidence>
<dbReference type="AlphaFoldDB" id="A0AAV5U4S7"/>
<dbReference type="GO" id="GO:0006874">
    <property type="term" value="P:intracellular calcium ion homeostasis"/>
    <property type="evidence" value="ECO:0007669"/>
    <property type="project" value="TreeGrafter"/>
</dbReference>
<reference evidence="5" key="1">
    <citation type="submission" date="2023-10" db="EMBL/GenBank/DDBJ databases">
        <title>Genome assembly of Pristionchus species.</title>
        <authorList>
            <person name="Yoshida K."/>
            <person name="Sommer R.J."/>
        </authorList>
    </citation>
    <scope>NUCLEOTIDE SEQUENCE</scope>
    <source>
        <strain evidence="5">RS0144</strain>
    </source>
</reference>
<dbReference type="InterPro" id="IPR004978">
    <property type="entry name" value="Stanniocalcin"/>
</dbReference>
<accession>A0AAV5U4S7</accession>
<evidence type="ECO:0000313" key="5">
    <source>
        <dbReference type="EMBL" id="GMT01439.1"/>
    </source>
</evidence>
<evidence type="ECO:0000256" key="3">
    <source>
        <dbReference type="ARBA" id="ARBA00022702"/>
    </source>
</evidence>
<keyword evidence="4" id="KW-1015">Disulfide bond</keyword>
<keyword evidence="3" id="KW-0372">Hormone</keyword>
<evidence type="ECO:0000256" key="2">
    <source>
        <dbReference type="ARBA" id="ARBA00011748"/>
    </source>
</evidence>
<evidence type="ECO:0000256" key="1">
    <source>
        <dbReference type="ARBA" id="ARBA00008693"/>
    </source>
</evidence>
<dbReference type="Proteomes" id="UP001432027">
    <property type="component" value="Unassembled WGS sequence"/>
</dbReference>
<sequence length="70" mass="7782">LFKILKSFPLVLDIENLADGITLVFVDGKTMYEASHVCKLSIAKLSSAIACIKVFIDFKNSRCTHVYQSS</sequence>